<evidence type="ECO:0000313" key="7">
    <source>
        <dbReference type="EMBL" id="SDO56061.1"/>
    </source>
</evidence>
<dbReference type="EC" id="3.6.1.41" evidence="5"/>
<dbReference type="NCBIfam" id="NF001204">
    <property type="entry name" value="PRK00166.1"/>
    <property type="match status" value="1"/>
</dbReference>
<comment type="function">
    <text evidence="1 5">Hydrolyzes diadenosine 5',5'''-P1,P4-tetraphosphate to yield ADP.</text>
</comment>
<dbReference type="InterPro" id="IPR004617">
    <property type="entry name" value="ApaH"/>
</dbReference>
<dbReference type="EMBL" id="FNJL01000001">
    <property type="protein sequence ID" value="SDO56061.1"/>
    <property type="molecule type" value="Genomic_DNA"/>
</dbReference>
<dbReference type="PANTHER" id="PTHR40942">
    <property type="match status" value="1"/>
</dbReference>
<dbReference type="AlphaFoldDB" id="A0A1H0KK03"/>
<dbReference type="InterPro" id="IPR029052">
    <property type="entry name" value="Metallo-depent_PP-like"/>
</dbReference>
<keyword evidence="8" id="KW-1185">Reference proteome</keyword>
<dbReference type="PANTHER" id="PTHR40942:SF4">
    <property type="entry name" value="CYTOCHROME C5"/>
    <property type="match status" value="1"/>
</dbReference>
<dbReference type="Proteomes" id="UP000199317">
    <property type="component" value="Unassembled WGS sequence"/>
</dbReference>
<dbReference type="InterPro" id="IPR004843">
    <property type="entry name" value="Calcineurin-like_PHP"/>
</dbReference>
<sequence>MALYCIGDIQGCDAALQRLLDTVDFSPSRDTVYLLGDLVNRGPQSEAVLRRCARAGDSLRALLGNHDLHLLAAAHGARKPSRRDTLAGVLQAPDRDALLDWLRQQPLARDHRLGGERLLMVHAGVLPSWTVDATLEHAAEVQAQLQGDALPEFLHAMYGNTPDRWSDGLSGMDRWRTIVNALTRLRFCTPDGRMDFDSTEAADAAPDGLVPWFDAPGRRTRDTLVAFGHWSTLGWMNRPDLLALDTGCVWGGCLSAVRFGATLSERERLSVRCEQAQAPG</sequence>
<evidence type="ECO:0000256" key="5">
    <source>
        <dbReference type="HAMAP-Rule" id="MF_00199"/>
    </source>
</evidence>
<dbReference type="SUPFAM" id="SSF56300">
    <property type="entry name" value="Metallo-dependent phosphatases"/>
    <property type="match status" value="1"/>
</dbReference>
<comment type="similarity">
    <text evidence="2 5">Belongs to the Ap4A hydrolase family.</text>
</comment>
<dbReference type="GO" id="GO:0008803">
    <property type="term" value="F:bis(5'-nucleosyl)-tetraphosphatase (symmetrical) activity"/>
    <property type="evidence" value="ECO:0007669"/>
    <property type="project" value="UniProtKB-UniRule"/>
</dbReference>
<gene>
    <name evidence="5" type="primary">apaH</name>
    <name evidence="7" type="ORF">SAMN04489708_101253</name>
</gene>
<dbReference type="OrthoDB" id="9807890at2"/>
<dbReference type="PIRSF" id="PIRSF000903">
    <property type="entry name" value="B5n-ttraPtase_sm"/>
    <property type="match status" value="1"/>
</dbReference>
<evidence type="ECO:0000256" key="1">
    <source>
        <dbReference type="ARBA" id="ARBA00003413"/>
    </source>
</evidence>
<evidence type="ECO:0000256" key="3">
    <source>
        <dbReference type="ARBA" id="ARBA00022801"/>
    </source>
</evidence>
<feature type="domain" description="Calcineurin-like phosphoesterase" evidence="6">
    <location>
        <begin position="3"/>
        <end position="138"/>
    </location>
</feature>
<name>A0A1H0KK03_9BURK</name>
<organism evidence="7 8">
    <name type="scientific">Paracidovorax cattleyae</name>
    <dbReference type="NCBI Taxonomy" id="80868"/>
    <lineage>
        <taxon>Bacteria</taxon>
        <taxon>Pseudomonadati</taxon>
        <taxon>Pseudomonadota</taxon>
        <taxon>Betaproteobacteria</taxon>
        <taxon>Burkholderiales</taxon>
        <taxon>Comamonadaceae</taxon>
        <taxon>Paracidovorax</taxon>
    </lineage>
</organism>
<keyword evidence="3 5" id="KW-0378">Hydrolase</keyword>
<protein>
    <recommendedName>
        <fullName evidence="5">Bis(5'-nucleosyl)-tetraphosphatase, symmetrical</fullName>
        <ecNumber evidence="5">3.6.1.41</ecNumber>
    </recommendedName>
    <alternativeName>
        <fullName evidence="5">Ap4A hydrolase</fullName>
    </alternativeName>
    <alternativeName>
        <fullName evidence="5">Diadenosine 5',5'''-P1,P4-tetraphosphate pyrophosphohydrolase</fullName>
    </alternativeName>
    <alternativeName>
        <fullName evidence="5">Diadenosine tetraphosphatase</fullName>
    </alternativeName>
</protein>
<evidence type="ECO:0000256" key="4">
    <source>
        <dbReference type="ARBA" id="ARBA00049417"/>
    </source>
</evidence>
<accession>A0A1H0KK03</accession>
<dbReference type="CDD" id="cd07422">
    <property type="entry name" value="MPP_ApaH"/>
    <property type="match status" value="1"/>
</dbReference>
<evidence type="ECO:0000256" key="2">
    <source>
        <dbReference type="ARBA" id="ARBA00005419"/>
    </source>
</evidence>
<dbReference type="Pfam" id="PF00149">
    <property type="entry name" value="Metallophos"/>
    <property type="match status" value="1"/>
</dbReference>
<evidence type="ECO:0000259" key="6">
    <source>
        <dbReference type="Pfam" id="PF00149"/>
    </source>
</evidence>
<comment type="catalytic activity">
    <reaction evidence="4 5">
        <text>P(1),P(4)-bis(5'-adenosyl) tetraphosphate + H2O = 2 ADP + 2 H(+)</text>
        <dbReference type="Rhea" id="RHEA:24252"/>
        <dbReference type="ChEBI" id="CHEBI:15377"/>
        <dbReference type="ChEBI" id="CHEBI:15378"/>
        <dbReference type="ChEBI" id="CHEBI:58141"/>
        <dbReference type="ChEBI" id="CHEBI:456216"/>
        <dbReference type="EC" id="3.6.1.41"/>
    </reaction>
</comment>
<dbReference type="HAMAP" id="MF_00199">
    <property type="entry name" value="ApaH"/>
    <property type="match status" value="1"/>
</dbReference>
<dbReference type="Gene3D" id="3.60.21.10">
    <property type="match status" value="1"/>
</dbReference>
<reference evidence="8" key="1">
    <citation type="submission" date="2016-10" db="EMBL/GenBank/DDBJ databases">
        <authorList>
            <person name="Varghese N."/>
            <person name="Submissions S."/>
        </authorList>
    </citation>
    <scope>NUCLEOTIDE SEQUENCE [LARGE SCALE GENOMIC DNA]</scope>
    <source>
        <strain evidence="8">DSM 17101</strain>
    </source>
</reference>
<proteinExistence type="inferred from homology"/>
<evidence type="ECO:0000313" key="8">
    <source>
        <dbReference type="Proteomes" id="UP000199317"/>
    </source>
</evidence>
<dbReference type="RefSeq" id="WP_092831886.1">
    <property type="nucleotide sequence ID" value="NZ_CP028290.1"/>
</dbReference>
<dbReference type="NCBIfam" id="TIGR00668">
    <property type="entry name" value="apaH"/>
    <property type="match status" value="1"/>
</dbReference>